<feature type="transmembrane region" description="Helical" evidence="1">
    <location>
        <begin position="6"/>
        <end position="23"/>
    </location>
</feature>
<dbReference type="InterPro" id="IPR006747">
    <property type="entry name" value="DUF599"/>
</dbReference>
<dbReference type="AlphaFoldDB" id="R8AX65"/>
<feature type="transmembrane region" description="Helical" evidence="1">
    <location>
        <begin position="184"/>
        <end position="212"/>
    </location>
</feature>
<comment type="caution">
    <text evidence="2">The sequence shown here is derived from an EMBL/GenBank/DDBJ whole genome shotgun (WGS) entry which is preliminary data.</text>
</comment>
<accession>R8AX65</accession>
<dbReference type="HOGENOM" id="CLU_096744_0_0_6"/>
<feature type="transmembrane region" description="Helical" evidence="1">
    <location>
        <begin position="70"/>
        <end position="89"/>
    </location>
</feature>
<evidence type="ECO:0000313" key="3">
    <source>
        <dbReference type="Proteomes" id="UP000016540"/>
    </source>
</evidence>
<feature type="transmembrane region" description="Helical" evidence="1">
    <location>
        <begin position="109"/>
        <end position="127"/>
    </location>
</feature>
<dbReference type="EMBL" id="ASAD01000021">
    <property type="protein sequence ID" value="EON90904.1"/>
    <property type="molecule type" value="Genomic_DNA"/>
</dbReference>
<organism evidence="2 3">
    <name type="scientific">Marinobacter lipolyticus SM19</name>
    <dbReference type="NCBI Taxonomy" id="1318628"/>
    <lineage>
        <taxon>Bacteria</taxon>
        <taxon>Pseudomonadati</taxon>
        <taxon>Pseudomonadota</taxon>
        <taxon>Gammaproteobacteria</taxon>
        <taxon>Pseudomonadales</taxon>
        <taxon>Marinobacteraceae</taxon>
        <taxon>Marinobacter</taxon>
    </lineage>
</organism>
<dbReference type="PANTHER" id="PTHR31881:SF6">
    <property type="entry name" value="OS09G0494600 PROTEIN"/>
    <property type="match status" value="1"/>
</dbReference>
<dbReference type="Proteomes" id="UP000016540">
    <property type="component" value="Unassembled WGS sequence"/>
</dbReference>
<gene>
    <name evidence="2" type="ORF">MARLIPOL_16034</name>
</gene>
<dbReference type="Pfam" id="PF04654">
    <property type="entry name" value="DUF599"/>
    <property type="match status" value="1"/>
</dbReference>
<keyword evidence="1" id="KW-0812">Transmembrane</keyword>
<dbReference type="RefSeq" id="WP_012139399.1">
    <property type="nucleotide sequence ID" value="NZ_KE007328.1"/>
</dbReference>
<reference evidence="2 3" key="1">
    <citation type="journal article" date="2013" name="Genome Announc.">
        <title>Draft Genome Sequence of the Moderately Halophilic Bacterium Marinobacter lipolyticus Strain SM19.</title>
        <authorList>
            <person name="Papke R.T."/>
            <person name="de la Haba R.R."/>
            <person name="Infante-Dominguez C."/>
            <person name="Perez D."/>
            <person name="Sanchez-Porro C."/>
            <person name="Lapierre P."/>
            <person name="Ventosa A."/>
        </authorList>
    </citation>
    <scope>NUCLEOTIDE SEQUENCE [LARGE SCALE GENOMIC DNA]</scope>
    <source>
        <strain evidence="2 3">SM19</strain>
    </source>
</reference>
<dbReference type="PANTHER" id="PTHR31881">
    <property type="match status" value="1"/>
</dbReference>
<name>R8AX65_9GAMM</name>
<evidence type="ECO:0000313" key="2">
    <source>
        <dbReference type="EMBL" id="EON90904.1"/>
    </source>
</evidence>
<keyword evidence="1" id="KW-0472">Membrane</keyword>
<keyword evidence="1" id="KW-1133">Transmembrane helix</keyword>
<sequence>MVDYLELIALAWFLVCWIGYTEYSSRKANDRPCLSNTLDLYREDWMRGMLRRDNRIPDASVVGNLERNGAFFASSCLLILAGIITALGYTQEVMEVFSTLPFGNLPSRAIWELRMVVLLMVFIYAFFKFTWSMRMYNFVAVLIGSAPLPEDTKVSPAAREAFAQSAARVCNLAGDAFNLGLRSYYYAMAVVAWFIHPVAFIAGSTLVVIVLYRREFHSNALEALRGGKVFEEPAAKSDAASKSNSYRSGDSE</sequence>
<dbReference type="eggNOG" id="COG3821">
    <property type="taxonomic scope" value="Bacteria"/>
</dbReference>
<dbReference type="STRING" id="1318628.MARLIPOL_16034"/>
<dbReference type="OrthoDB" id="8524743at2"/>
<proteinExistence type="predicted"/>
<dbReference type="PATRIC" id="fig|1318628.3.peg.3206"/>
<evidence type="ECO:0000256" key="1">
    <source>
        <dbReference type="SAM" id="Phobius"/>
    </source>
</evidence>
<keyword evidence="3" id="KW-1185">Reference proteome</keyword>
<protein>
    <submittedName>
        <fullName evidence="2">Membrane protein</fullName>
    </submittedName>
</protein>